<feature type="domain" description="Chalcone isomerase" evidence="1">
    <location>
        <begin position="69"/>
        <end position="177"/>
    </location>
</feature>
<dbReference type="RefSeq" id="WP_368380220.1">
    <property type="nucleotide sequence ID" value="NZ_JBFRYA010000002.1"/>
</dbReference>
<dbReference type="InterPro" id="IPR016088">
    <property type="entry name" value="Chalcone_isomerase_3-sand"/>
</dbReference>
<dbReference type="EMBL" id="JBFRYA010000002">
    <property type="protein sequence ID" value="MEX1667921.1"/>
    <property type="molecule type" value="Genomic_DNA"/>
</dbReference>
<dbReference type="SUPFAM" id="SSF54626">
    <property type="entry name" value="Chalcone isomerase"/>
    <property type="match status" value="1"/>
</dbReference>
<dbReference type="InterPro" id="IPR036298">
    <property type="entry name" value="Chalcone_isomerase_sf"/>
</dbReference>
<dbReference type="Proteomes" id="UP001557485">
    <property type="component" value="Unassembled WGS sequence"/>
</dbReference>
<comment type="caution">
    <text evidence="2">The sequence shown here is derived from an EMBL/GenBank/DDBJ whole genome shotgun (WGS) entry which is preliminary data.</text>
</comment>
<reference evidence="2 3" key="1">
    <citation type="journal article" date="2011" name="Int. J. Syst. Evol. Microbiol.">
        <title>Zhongshania antarctica gen. nov., sp. nov. and Zhongshania guokunii sp. nov., gammaproteobacteria respectively isolated from coastal attached (fast) ice and surface seawater of the Antarctic.</title>
        <authorList>
            <person name="Li H.J."/>
            <person name="Zhang X.Y."/>
            <person name="Chen C.X."/>
            <person name="Zhang Y.J."/>
            <person name="Gao Z.M."/>
            <person name="Yu Y."/>
            <person name="Chen X.L."/>
            <person name="Chen B."/>
            <person name="Zhang Y.Z."/>
        </authorList>
    </citation>
    <scope>NUCLEOTIDE SEQUENCE [LARGE SCALE GENOMIC DNA]</scope>
    <source>
        <strain evidence="2 3">ZS6-22T</strain>
    </source>
</reference>
<organism evidence="2 3">
    <name type="scientific">Zhongshania guokunii</name>
    <dbReference type="NCBI Taxonomy" id="641783"/>
    <lineage>
        <taxon>Bacteria</taxon>
        <taxon>Pseudomonadati</taxon>
        <taxon>Pseudomonadota</taxon>
        <taxon>Gammaproteobacteria</taxon>
        <taxon>Cellvibrionales</taxon>
        <taxon>Spongiibacteraceae</taxon>
        <taxon>Zhongshania</taxon>
    </lineage>
</organism>
<gene>
    <name evidence="2" type="ORF">AB4876_03305</name>
</gene>
<protein>
    <submittedName>
        <fullName evidence="2">Chalcone isomerase family protein</fullName>
    </submittedName>
</protein>
<evidence type="ECO:0000313" key="2">
    <source>
        <dbReference type="EMBL" id="MEX1667921.1"/>
    </source>
</evidence>
<evidence type="ECO:0000259" key="1">
    <source>
        <dbReference type="Pfam" id="PF16036"/>
    </source>
</evidence>
<dbReference type="Gene3D" id="3.50.70.10">
    <property type="match status" value="1"/>
</dbReference>
<proteinExistence type="predicted"/>
<keyword evidence="2" id="KW-0413">Isomerase</keyword>
<dbReference type="GO" id="GO:0016853">
    <property type="term" value="F:isomerase activity"/>
    <property type="evidence" value="ECO:0007669"/>
    <property type="project" value="UniProtKB-KW"/>
</dbReference>
<keyword evidence="3" id="KW-1185">Reference proteome</keyword>
<accession>A0ABV3U205</accession>
<sequence>MTKHWRLRLLSIWLLLQPVILPSQLLAADNWRTVSAETFSLLWKDLTYTRLQVDPVQALPVDGDILEPSYAKQIIIKYKIGVSAERFRSMTNKALADSYSAEELSAVAADITRFCSWYKSVEKGDQYHLTWRPEQGLQLSLNQDLLGVIRDPNSAALILSVWLGRAAVSESQRDSMLAAWRSVVPTE</sequence>
<name>A0ABV3U205_9GAMM</name>
<dbReference type="InterPro" id="IPR016087">
    <property type="entry name" value="Chalcone_isomerase"/>
</dbReference>
<evidence type="ECO:0000313" key="3">
    <source>
        <dbReference type="Proteomes" id="UP001557485"/>
    </source>
</evidence>
<dbReference type="Pfam" id="PF16036">
    <property type="entry name" value="Chalcone_3"/>
    <property type="match status" value="1"/>
</dbReference>